<feature type="transmembrane region" description="Helical" evidence="1">
    <location>
        <begin position="20"/>
        <end position="38"/>
    </location>
</feature>
<keyword evidence="3" id="KW-1185">Reference proteome</keyword>
<dbReference type="RefSeq" id="WP_386163924.1">
    <property type="nucleotide sequence ID" value="NZ_JBHMBS010000055.1"/>
</dbReference>
<keyword evidence="1" id="KW-0472">Membrane</keyword>
<sequence length="45" mass="5286">MSRSTSDRPIGVNELRPSPTWALPLVGFTVWMFVQKEITQRRLRK</sequence>
<gene>
    <name evidence="2" type="ORF">ACFFRH_43185</name>
</gene>
<protein>
    <submittedName>
        <fullName evidence="2">Uncharacterized protein</fullName>
    </submittedName>
</protein>
<reference evidence="2 3" key="1">
    <citation type="submission" date="2024-09" db="EMBL/GenBank/DDBJ databases">
        <authorList>
            <person name="Sun Q."/>
            <person name="Mori K."/>
        </authorList>
    </citation>
    <scope>NUCLEOTIDE SEQUENCE [LARGE SCALE GENOMIC DNA]</scope>
    <source>
        <strain evidence="2 3">JCM 3028</strain>
    </source>
</reference>
<keyword evidence="1" id="KW-1133">Transmembrane helix</keyword>
<dbReference type="Proteomes" id="UP001589610">
    <property type="component" value="Unassembled WGS sequence"/>
</dbReference>
<comment type="caution">
    <text evidence="2">The sequence shown here is derived from an EMBL/GenBank/DDBJ whole genome shotgun (WGS) entry which is preliminary data.</text>
</comment>
<evidence type="ECO:0000313" key="2">
    <source>
        <dbReference type="EMBL" id="MFB9682312.1"/>
    </source>
</evidence>
<organism evidence="2 3">
    <name type="scientific">Streptosporangium vulgare</name>
    <dbReference type="NCBI Taxonomy" id="46190"/>
    <lineage>
        <taxon>Bacteria</taxon>
        <taxon>Bacillati</taxon>
        <taxon>Actinomycetota</taxon>
        <taxon>Actinomycetes</taxon>
        <taxon>Streptosporangiales</taxon>
        <taxon>Streptosporangiaceae</taxon>
        <taxon>Streptosporangium</taxon>
    </lineage>
</organism>
<accession>A0ABV5TT70</accession>
<proteinExistence type="predicted"/>
<dbReference type="EMBL" id="JBHMBS010000055">
    <property type="protein sequence ID" value="MFB9682312.1"/>
    <property type="molecule type" value="Genomic_DNA"/>
</dbReference>
<evidence type="ECO:0000313" key="3">
    <source>
        <dbReference type="Proteomes" id="UP001589610"/>
    </source>
</evidence>
<evidence type="ECO:0000256" key="1">
    <source>
        <dbReference type="SAM" id="Phobius"/>
    </source>
</evidence>
<keyword evidence="1" id="KW-0812">Transmembrane</keyword>
<name>A0ABV5TT70_9ACTN</name>